<sequence>MNPIRVSLFVIAVAGLAGGLLAPFVGLAEAQSWIWGVAAGAVLAVLLYDIVTSLFEGEVGLDIVAGLSISAALAFGETLAAGVVALMYAGGQLLEDYAANRARADMKALLARVPKTALRYDDGHLQEVAIDAIHAGDRLLIRQGDIVPVDGRVSNGRALLDMAALTGESVPVKAMEGQDVQSGARSLDTAFDMMATRPASESTYAGIVRLVQAAQAAKAPMVRLADRYALVFLAVTVGLAGATWYFTGSHIRMLAVLVSATPCPLILAVPVAIIAGMGKAARRGVLMKGGPVLETMARAANLVIDKTGTLTRGRAELAGIVPAAHWEPQEMLRLAASLEQASAHVTAGSIVAAAQGRRLALSYPQEVRETAGEGLEGMVEGHRLIVGGHDFVARKLGLSALPRPEREPGTALAALAISGRLAGHLLLADGIRPETPLALERLRQAGIRRIVLASGDAQAVVDRVGEGLGLDVLRGGLKPEEKVAIVAQERRSGITLMVGDGVNDAPALAMADVGISMGATGSAAATESADAVLLVDDLTRLAEGLSAARRARAIAVQSVLAGLGLSFAAMVAAAFGYITVVEGALLQEAIDVAVILNALRALR</sequence>
<evidence type="ECO:0000256" key="8">
    <source>
        <dbReference type="RuleBase" id="RU362081"/>
    </source>
</evidence>
<dbReference type="SUPFAM" id="SSF56784">
    <property type="entry name" value="HAD-like"/>
    <property type="match status" value="1"/>
</dbReference>
<dbReference type="GO" id="GO:0015086">
    <property type="term" value="F:cadmium ion transmembrane transporter activity"/>
    <property type="evidence" value="ECO:0007669"/>
    <property type="project" value="TreeGrafter"/>
</dbReference>
<dbReference type="PANTHER" id="PTHR48085:SF5">
    <property type="entry name" value="CADMIUM_ZINC-TRANSPORTING ATPASE HMA4-RELATED"/>
    <property type="match status" value="1"/>
</dbReference>
<keyword evidence="3 8" id="KW-0812">Transmembrane</keyword>
<proteinExistence type="inferred from homology"/>
<protein>
    <recommendedName>
        <fullName evidence="6">P-type Zn(2+) transporter</fullName>
        <ecNumber evidence="6">7.2.2.12</ecNumber>
    </recommendedName>
</protein>
<comment type="subcellular location">
    <subcellularLocation>
        <location evidence="8">Cell membrane</location>
    </subcellularLocation>
    <subcellularLocation>
        <location evidence="1">Membrane</location>
    </subcellularLocation>
</comment>
<evidence type="ECO:0000256" key="2">
    <source>
        <dbReference type="ARBA" id="ARBA00006024"/>
    </source>
</evidence>
<dbReference type="Gene3D" id="2.70.150.10">
    <property type="entry name" value="Calcium-transporting ATPase, cytoplasmic transduction domain A"/>
    <property type="match status" value="1"/>
</dbReference>
<keyword evidence="8" id="KW-0067">ATP-binding</keyword>
<dbReference type="NCBIfam" id="TIGR01494">
    <property type="entry name" value="ATPase_P-type"/>
    <property type="match status" value="1"/>
</dbReference>
<accession>A0A2W2ATK0</accession>
<dbReference type="SUPFAM" id="SSF81665">
    <property type="entry name" value="Calcium ATPase, transmembrane domain M"/>
    <property type="match status" value="1"/>
</dbReference>
<keyword evidence="11" id="KW-1185">Reference proteome</keyword>
<evidence type="ECO:0000313" key="11">
    <source>
        <dbReference type="Proteomes" id="UP000248795"/>
    </source>
</evidence>
<dbReference type="AlphaFoldDB" id="A0A2W2ATK0"/>
<dbReference type="PANTHER" id="PTHR48085">
    <property type="entry name" value="CADMIUM/ZINC-TRANSPORTING ATPASE HMA2-RELATED"/>
    <property type="match status" value="1"/>
</dbReference>
<name>A0A2W2ATK0_9HYPH</name>
<feature type="domain" description="P-type ATPase A" evidence="9">
    <location>
        <begin position="113"/>
        <end position="212"/>
    </location>
</feature>
<dbReference type="EMBL" id="QKVK01000001">
    <property type="protein sequence ID" value="PZF78605.1"/>
    <property type="molecule type" value="Genomic_DNA"/>
</dbReference>
<dbReference type="InterPro" id="IPR027256">
    <property type="entry name" value="P-typ_ATPase_IB"/>
</dbReference>
<dbReference type="NCBIfam" id="TIGR01525">
    <property type="entry name" value="ATPase-IB_hvy"/>
    <property type="match status" value="1"/>
</dbReference>
<dbReference type="GO" id="GO:0046872">
    <property type="term" value="F:metal ion binding"/>
    <property type="evidence" value="ECO:0007669"/>
    <property type="project" value="UniProtKB-KW"/>
</dbReference>
<dbReference type="InterPro" id="IPR018303">
    <property type="entry name" value="ATPase_P-typ_P_site"/>
</dbReference>
<evidence type="ECO:0000259" key="9">
    <source>
        <dbReference type="Pfam" id="PF00122"/>
    </source>
</evidence>
<dbReference type="Pfam" id="PF00122">
    <property type="entry name" value="E1-E2_ATPase"/>
    <property type="match status" value="1"/>
</dbReference>
<dbReference type="Gene3D" id="3.40.50.1000">
    <property type="entry name" value="HAD superfamily/HAD-like"/>
    <property type="match status" value="1"/>
</dbReference>
<dbReference type="InterPro" id="IPR059000">
    <property type="entry name" value="ATPase_P-type_domA"/>
</dbReference>
<evidence type="ECO:0000256" key="6">
    <source>
        <dbReference type="ARBA" id="ARBA00039097"/>
    </source>
</evidence>
<evidence type="ECO:0000313" key="10">
    <source>
        <dbReference type="EMBL" id="PZF78605.1"/>
    </source>
</evidence>
<reference evidence="11" key="1">
    <citation type="submission" date="2018-06" db="EMBL/GenBank/DDBJ databases">
        <title>Aestuariibacter litoralis strain KCTC 52945T.</title>
        <authorList>
            <person name="Li X."/>
            <person name="Salam N."/>
            <person name="Li J.-L."/>
            <person name="Chen Y.-M."/>
            <person name="Yang Z.-W."/>
            <person name="Zhang L.-Y."/>
            <person name="Han M.-X."/>
            <person name="Xiao M."/>
            <person name="Li W.-J."/>
        </authorList>
    </citation>
    <scope>NUCLEOTIDE SEQUENCE [LARGE SCALE GENOMIC DNA]</scope>
    <source>
        <strain evidence="11">KCTC 52945</strain>
    </source>
</reference>
<dbReference type="InterPro" id="IPR051014">
    <property type="entry name" value="Cation_Transport_ATPase_IB"/>
</dbReference>
<dbReference type="RefSeq" id="WP_111195933.1">
    <property type="nucleotide sequence ID" value="NZ_QKVK01000001.1"/>
</dbReference>
<dbReference type="Gene3D" id="3.40.1110.10">
    <property type="entry name" value="Calcium-transporting ATPase, cytoplasmic domain N"/>
    <property type="match status" value="1"/>
</dbReference>
<organism evidence="10 11">
    <name type="scientific">Aestuariivirga litoralis</name>
    <dbReference type="NCBI Taxonomy" id="2650924"/>
    <lineage>
        <taxon>Bacteria</taxon>
        <taxon>Pseudomonadati</taxon>
        <taxon>Pseudomonadota</taxon>
        <taxon>Alphaproteobacteria</taxon>
        <taxon>Hyphomicrobiales</taxon>
        <taxon>Aestuariivirgaceae</taxon>
        <taxon>Aestuariivirga</taxon>
    </lineage>
</organism>
<dbReference type="InterPro" id="IPR023299">
    <property type="entry name" value="ATPase_P-typ_cyto_dom_N"/>
</dbReference>
<dbReference type="SUPFAM" id="SSF81653">
    <property type="entry name" value="Calcium ATPase, transduction domain A"/>
    <property type="match status" value="1"/>
</dbReference>
<feature type="transmembrane region" description="Helical" evidence="8">
    <location>
        <begin position="228"/>
        <end position="247"/>
    </location>
</feature>
<comment type="catalytic activity">
    <reaction evidence="7">
        <text>Zn(2+)(in) + ATP + H2O = Zn(2+)(out) + ADP + phosphate + H(+)</text>
        <dbReference type="Rhea" id="RHEA:20621"/>
        <dbReference type="ChEBI" id="CHEBI:15377"/>
        <dbReference type="ChEBI" id="CHEBI:15378"/>
        <dbReference type="ChEBI" id="CHEBI:29105"/>
        <dbReference type="ChEBI" id="CHEBI:30616"/>
        <dbReference type="ChEBI" id="CHEBI:43474"/>
        <dbReference type="ChEBI" id="CHEBI:456216"/>
        <dbReference type="EC" id="7.2.2.12"/>
    </reaction>
</comment>
<comment type="caution">
    <text evidence="10">The sequence shown here is derived from an EMBL/GenBank/DDBJ whole genome shotgun (WGS) entry which is preliminary data.</text>
</comment>
<dbReference type="PRINTS" id="PR00119">
    <property type="entry name" value="CATATPASE"/>
</dbReference>
<feature type="transmembrane region" description="Helical" evidence="8">
    <location>
        <begin position="253"/>
        <end position="278"/>
    </location>
</feature>
<dbReference type="InterPro" id="IPR001757">
    <property type="entry name" value="P_typ_ATPase"/>
</dbReference>
<evidence type="ECO:0000256" key="3">
    <source>
        <dbReference type="ARBA" id="ARBA00022692"/>
    </source>
</evidence>
<feature type="transmembrane region" description="Helical" evidence="8">
    <location>
        <begin position="559"/>
        <end position="578"/>
    </location>
</feature>
<feature type="transmembrane region" description="Helical" evidence="8">
    <location>
        <begin position="63"/>
        <end position="88"/>
    </location>
</feature>
<dbReference type="InterPro" id="IPR008250">
    <property type="entry name" value="ATPase_P-typ_transduc_dom_A_sf"/>
</dbReference>
<dbReference type="PROSITE" id="PS00154">
    <property type="entry name" value="ATPASE_E1_E2"/>
    <property type="match status" value="1"/>
</dbReference>
<keyword evidence="4 8" id="KW-1133">Transmembrane helix</keyword>
<keyword evidence="5 8" id="KW-0472">Membrane</keyword>
<evidence type="ECO:0000256" key="1">
    <source>
        <dbReference type="ARBA" id="ARBA00004370"/>
    </source>
</evidence>
<dbReference type="EC" id="7.2.2.12" evidence="6"/>
<dbReference type="GO" id="GO:0016463">
    <property type="term" value="F:P-type zinc transporter activity"/>
    <property type="evidence" value="ECO:0007669"/>
    <property type="project" value="UniProtKB-EC"/>
</dbReference>
<keyword evidence="8" id="KW-0547">Nucleotide-binding</keyword>
<evidence type="ECO:0000256" key="5">
    <source>
        <dbReference type="ARBA" id="ARBA00023136"/>
    </source>
</evidence>
<evidence type="ECO:0000256" key="4">
    <source>
        <dbReference type="ARBA" id="ARBA00022989"/>
    </source>
</evidence>
<feature type="transmembrane region" description="Helical" evidence="8">
    <location>
        <begin position="33"/>
        <end position="51"/>
    </location>
</feature>
<gene>
    <name evidence="10" type="ORF">DK847_02015</name>
</gene>
<comment type="similarity">
    <text evidence="2 8">Belongs to the cation transport ATPase (P-type) (TC 3.A.3) family. Type IB subfamily.</text>
</comment>
<dbReference type="InterPro" id="IPR036412">
    <property type="entry name" value="HAD-like_sf"/>
</dbReference>
<evidence type="ECO:0000256" key="7">
    <source>
        <dbReference type="ARBA" id="ARBA00047308"/>
    </source>
</evidence>
<keyword evidence="8" id="KW-0479">Metal-binding</keyword>
<dbReference type="InterPro" id="IPR023214">
    <property type="entry name" value="HAD_sf"/>
</dbReference>
<dbReference type="GO" id="GO:0005886">
    <property type="term" value="C:plasma membrane"/>
    <property type="evidence" value="ECO:0007669"/>
    <property type="project" value="UniProtKB-SubCell"/>
</dbReference>
<keyword evidence="8" id="KW-1003">Cell membrane</keyword>
<dbReference type="GO" id="GO:0016887">
    <property type="term" value="F:ATP hydrolysis activity"/>
    <property type="evidence" value="ECO:0007669"/>
    <property type="project" value="InterPro"/>
</dbReference>
<dbReference type="Proteomes" id="UP000248795">
    <property type="component" value="Unassembled WGS sequence"/>
</dbReference>
<dbReference type="Pfam" id="PF00702">
    <property type="entry name" value="Hydrolase"/>
    <property type="match status" value="1"/>
</dbReference>
<dbReference type="GO" id="GO:0005524">
    <property type="term" value="F:ATP binding"/>
    <property type="evidence" value="ECO:0007669"/>
    <property type="project" value="UniProtKB-UniRule"/>
</dbReference>
<dbReference type="InterPro" id="IPR023298">
    <property type="entry name" value="ATPase_P-typ_TM_dom_sf"/>
</dbReference>
<feature type="transmembrane region" description="Helical" evidence="8">
    <location>
        <begin position="6"/>
        <end position="26"/>
    </location>
</feature>